<gene>
    <name evidence="5" type="ORF">BCF53_11143</name>
</gene>
<dbReference type="Gene3D" id="3.40.50.12780">
    <property type="entry name" value="N-terminal domain of ligase-like"/>
    <property type="match status" value="1"/>
</dbReference>
<evidence type="ECO:0000313" key="5">
    <source>
        <dbReference type="EMBL" id="TCS39953.1"/>
    </source>
</evidence>
<dbReference type="InterPro" id="IPR020845">
    <property type="entry name" value="AMP-binding_CS"/>
</dbReference>
<comment type="caution">
    <text evidence="5">The sequence shown here is derived from an EMBL/GenBank/DDBJ whole genome shotgun (WGS) entry which is preliminary data.</text>
</comment>
<dbReference type="Gene3D" id="3.30.300.30">
    <property type="match status" value="1"/>
</dbReference>
<evidence type="ECO:0000313" key="6">
    <source>
        <dbReference type="Proteomes" id="UP000295793"/>
    </source>
</evidence>
<name>A0A4R3I4E4_9GAMM</name>
<evidence type="ECO:0000256" key="2">
    <source>
        <dbReference type="ARBA" id="ARBA00022840"/>
    </source>
</evidence>
<reference evidence="5 6" key="1">
    <citation type="submission" date="2019-03" db="EMBL/GenBank/DDBJ databases">
        <title>Genomic Encyclopedia of Archaeal and Bacterial Type Strains, Phase II (KMG-II): from individual species to whole genera.</title>
        <authorList>
            <person name="Goeker M."/>
        </authorList>
    </citation>
    <scope>NUCLEOTIDE SEQUENCE [LARGE SCALE GENOMIC DNA]</scope>
    <source>
        <strain evidence="5 6">DSM 15388</strain>
    </source>
</reference>
<dbReference type="AlphaFoldDB" id="A0A4R3I4E4"/>
<dbReference type="Pfam" id="PF23562">
    <property type="entry name" value="AMP-binding_C_3"/>
    <property type="match status" value="1"/>
</dbReference>
<keyword evidence="2" id="KW-0067">ATP-binding</keyword>
<proteinExistence type="predicted"/>
<evidence type="ECO:0000259" key="4">
    <source>
        <dbReference type="Pfam" id="PF00501"/>
    </source>
</evidence>
<dbReference type="GO" id="GO:0004467">
    <property type="term" value="F:long-chain fatty acid-CoA ligase activity"/>
    <property type="evidence" value="ECO:0007669"/>
    <property type="project" value="UniProtKB-EC"/>
</dbReference>
<dbReference type="PANTHER" id="PTHR43272:SF33">
    <property type="entry name" value="AMP-BINDING DOMAIN-CONTAINING PROTEIN-RELATED"/>
    <property type="match status" value="1"/>
</dbReference>
<evidence type="ECO:0000256" key="3">
    <source>
        <dbReference type="ARBA" id="ARBA00024484"/>
    </source>
</evidence>
<dbReference type="RefSeq" id="WP_132702170.1">
    <property type="nucleotide sequence ID" value="NZ_SLZR01000011.1"/>
</dbReference>
<keyword evidence="1" id="KW-0547">Nucleotide-binding</keyword>
<dbReference type="InterPro" id="IPR042099">
    <property type="entry name" value="ANL_N_sf"/>
</dbReference>
<feature type="domain" description="AMP-dependent synthetase/ligase" evidence="4">
    <location>
        <begin position="13"/>
        <end position="384"/>
    </location>
</feature>
<dbReference type="PROSITE" id="PS00455">
    <property type="entry name" value="AMP_BINDING"/>
    <property type="match status" value="1"/>
</dbReference>
<protein>
    <submittedName>
        <fullName evidence="5">Long-subunit acyl-CoA synthetase (AMP-forming)</fullName>
    </submittedName>
</protein>
<dbReference type="Pfam" id="PF00501">
    <property type="entry name" value="AMP-binding"/>
    <property type="match status" value="1"/>
</dbReference>
<accession>A0A4R3I4E4</accession>
<dbReference type="Proteomes" id="UP000295793">
    <property type="component" value="Unassembled WGS sequence"/>
</dbReference>
<comment type="catalytic activity">
    <reaction evidence="3">
        <text>a long-chain fatty acid + ATP + CoA = a long-chain fatty acyl-CoA + AMP + diphosphate</text>
        <dbReference type="Rhea" id="RHEA:15421"/>
        <dbReference type="ChEBI" id="CHEBI:30616"/>
        <dbReference type="ChEBI" id="CHEBI:33019"/>
        <dbReference type="ChEBI" id="CHEBI:57287"/>
        <dbReference type="ChEBI" id="CHEBI:57560"/>
        <dbReference type="ChEBI" id="CHEBI:83139"/>
        <dbReference type="ChEBI" id="CHEBI:456215"/>
        <dbReference type="EC" id="6.2.1.3"/>
    </reaction>
    <physiologicalReaction direction="left-to-right" evidence="3">
        <dbReference type="Rhea" id="RHEA:15422"/>
    </physiologicalReaction>
</comment>
<dbReference type="GO" id="GO:0016020">
    <property type="term" value="C:membrane"/>
    <property type="evidence" value="ECO:0007669"/>
    <property type="project" value="TreeGrafter"/>
</dbReference>
<dbReference type="InterPro" id="IPR045851">
    <property type="entry name" value="AMP-bd_C_sf"/>
</dbReference>
<dbReference type="EMBL" id="SLZR01000011">
    <property type="protein sequence ID" value="TCS39953.1"/>
    <property type="molecule type" value="Genomic_DNA"/>
</dbReference>
<organism evidence="5 6">
    <name type="scientific">Reinekea marinisedimentorum</name>
    <dbReference type="NCBI Taxonomy" id="230495"/>
    <lineage>
        <taxon>Bacteria</taxon>
        <taxon>Pseudomonadati</taxon>
        <taxon>Pseudomonadota</taxon>
        <taxon>Gammaproteobacteria</taxon>
        <taxon>Oceanospirillales</taxon>
        <taxon>Saccharospirillaceae</taxon>
        <taxon>Reinekea</taxon>
    </lineage>
</organism>
<dbReference type="InterPro" id="IPR000873">
    <property type="entry name" value="AMP-dep_synth/lig_dom"/>
</dbReference>
<dbReference type="PANTHER" id="PTHR43272">
    <property type="entry name" value="LONG-CHAIN-FATTY-ACID--COA LIGASE"/>
    <property type="match status" value="1"/>
</dbReference>
<keyword evidence="6" id="KW-1185">Reference proteome</keyword>
<dbReference type="GO" id="GO:0005524">
    <property type="term" value="F:ATP binding"/>
    <property type="evidence" value="ECO:0007669"/>
    <property type="project" value="UniProtKB-KW"/>
</dbReference>
<evidence type="ECO:0000256" key="1">
    <source>
        <dbReference type="ARBA" id="ARBA00022741"/>
    </source>
</evidence>
<dbReference type="OrthoDB" id="9803968at2"/>
<sequence length="549" mass="61371">MEYRTPIQVLLQHSKNHPEKIIFNQPVERRWLTTSWQQAEEQARRIATGLIENGLVKGDRVAILAKNSAEWFIADWAIMMAGMVSVPVYATAGAETIRYILQHSESKAVFLGKLDSTKAADAALDDQIIKVAFPYPTARSDQQWSDWLKQYEPMAEVHLAALDEVMSIVYTSGSTGNPKGVVISYLNYASVNETHCKWFNVTGDDRLISYLPLAHITERGVIQGPGLYGGATFYFVESLDTFLDDIKHAQPTLFLSVPRLWTRFQLGVFEKLPAEKLKRLLRIPLVGGLIARKIRKGLGLDQVRIFGSGSAPISESILHWYRSIGIRISEGWGMTETTGLSCCNLPFKDTLIGTIGVPADCVEMSLSEEGEILIRGEAVFEQYYKNKEATEQSFVDGWFRTGDKATLTNSGAFKIIGRVKEAFKTGKGKYVAPVPIESMLAENSDIEQICVMGSGRKQPVAVVVLAEHVDRSEKSRIQQSLEATLNKVNGKLEGHQKLDCLIIAEDSWTIENHFLTPTLKIRRLELEVRYGEMVQQAQTGSVIWEADIQ</sequence>
<dbReference type="SUPFAM" id="SSF56801">
    <property type="entry name" value="Acetyl-CoA synthetase-like"/>
    <property type="match status" value="1"/>
</dbReference>